<dbReference type="EMBL" id="AODH01000023">
    <property type="protein sequence ID" value="EUJ39855.1"/>
    <property type="molecule type" value="Genomic_DNA"/>
</dbReference>
<evidence type="ECO:0000313" key="2">
    <source>
        <dbReference type="EMBL" id="EUJ39855.1"/>
    </source>
</evidence>
<dbReference type="Pfam" id="PF13936">
    <property type="entry name" value="HTH_38"/>
    <property type="match status" value="1"/>
</dbReference>
<dbReference type="InterPro" id="IPR051917">
    <property type="entry name" value="Transposase-Integrase"/>
</dbReference>
<protein>
    <submittedName>
        <fullName evidence="2">Integrase catalytic subunit</fullName>
    </submittedName>
</protein>
<name>W7CT48_9LIST</name>
<dbReference type="OrthoDB" id="9776104at2"/>
<dbReference type="Proteomes" id="UP000019243">
    <property type="component" value="Unassembled WGS sequence"/>
</dbReference>
<keyword evidence="3" id="KW-1185">Reference proteome</keyword>
<dbReference type="GO" id="GO:0005829">
    <property type="term" value="C:cytosol"/>
    <property type="evidence" value="ECO:0007669"/>
    <property type="project" value="TreeGrafter"/>
</dbReference>
<dbReference type="RefSeq" id="WP_035314485.1">
    <property type="nucleotide sequence ID" value="NZ_AODH01000023.1"/>
</dbReference>
<proteinExistence type="predicted"/>
<feature type="domain" description="Transposase IS30-like HTH" evidence="1">
    <location>
        <begin position="3"/>
        <end position="33"/>
    </location>
</feature>
<dbReference type="AlphaFoldDB" id="W7CT48"/>
<dbReference type="PANTHER" id="PTHR10948:SF23">
    <property type="entry name" value="TRANSPOSASE INSI FOR INSERTION SEQUENCE ELEMENT IS30A-RELATED"/>
    <property type="match status" value="1"/>
</dbReference>
<reference evidence="2 3" key="1">
    <citation type="submission" date="2012-12" db="EMBL/GenBank/DDBJ databases">
        <title>Novel taxa of Listeriaceae from agricultural environments in the United States.</title>
        <authorList>
            <person name="den Bakker H.C."/>
            <person name="Allred A."/>
            <person name="Warchocki S."/>
            <person name="Wright E.M."/>
            <person name="Burrell A."/>
            <person name="Nightingale K.K."/>
            <person name="Kephart D."/>
            <person name="Wiedmann M."/>
        </authorList>
    </citation>
    <scope>NUCLEOTIDE SEQUENCE [LARGE SCALE GENOMIC DNA]</scope>
    <source>
        <strain evidence="2 3">FSL F6-1037</strain>
    </source>
</reference>
<evidence type="ECO:0000313" key="3">
    <source>
        <dbReference type="Proteomes" id="UP000019243"/>
    </source>
</evidence>
<gene>
    <name evidence="2" type="ORF">BCAMP_06625</name>
</gene>
<comment type="caution">
    <text evidence="2">The sequence shown here is derived from an EMBL/GenBank/DDBJ whole genome shotgun (WGS) entry which is preliminary data.</text>
</comment>
<evidence type="ECO:0000259" key="1">
    <source>
        <dbReference type="Pfam" id="PF13936"/>
    </source>
</evidence>
<dbReference type="InterPro" id="IPR025246">
    <property type="entry name" value="IS30-like_HTH"/>
</dbReference>
<dbReference type="GO" id="GO:0004803">
    <property type="term" value="F:transposase activity"/>
    <property type="evidence" value="ECO:0007669"/>
    <property type="project" value="TreeGrafter"/>
</dbReference>
<dbReference type="PANTHER" id="PTHR10948">
    <property type="entry name" value="TRANSPOSASE"/>
    <property type="match status" value="1"/>
</dbReference>
<dbReference type="GO" id="GO:0032196">
    <property type="term" value="P:transposition"/>
    <property type="evidence" value="ECO:0007669"/>
    <property type="project" value="TreeGrafter"/>
</dbReference>
<accession>W7CT48</accession>
<sequence>MNHYQHLTLFEREDLHGWIEQNLSIRKIADFLDNTTFYFAHPNSSWKCGTNEKTKSLLREYLPNKQTSQHTERRTLIFLHLNVIIDSKMFKL</sequence>
<organism evidence="2 3">
    <name type="scientific">Brochothrix campestris FSL F6-1037</name>
    <dbReference type="NCBI Taxonomy" id="1265861"/>
    <lineage>
        <taxon>Bacteria</taxon>
        <taxon>Bacillati</taxon>
        <taxon>Bacillota</taxon>
        <taxon>Bacilli</taxon>
        <taxon>Bacillales</taxon>
        <taxon>Listeriaceae</taxon>
        <taxon>Brochothrix</taxon>
    </lineage>
</organism>